<dbReference type="SMART" id="SM00870">
    <property type="entry name" value="Asparaginase"/>
    <property type="match status" value="1"/>
</dbReference>
<evidence type="ECO:0000256" key="2">
    <source>
        <dbReference type="PROSITE-ProRule" id="PRU10099"/>
    </source>
</evidence>
<accession>A0A4Q1BNP1</accession>
<dbReference type="InterPro" id="IPR037152">
    <property type="entry name" value="L-asparaginase_N_sf"/>
</dbReference>
<evidence type="ECO:0000259" key="4">
    <source>
        <dbReference type="Pfam" id="PF17763"/>
    </source>
</evidence>
<evidence type="ECO:0000256" key="1">
    <source>
        <dbReference type="ARBA" id="ARBA00012920"/>
    </source>
</evidence>
<dbReference type="GO" id="GO:0004067">
    <property type="term" value="F:asparaginase activity"/>
    <property type="evidence" value="ECO:0007669"/>
    <property type="project" value="UniProtKB-UniRule"/>
</dbReference>
<dbReference type="VEuPathDB" id="FungiDB:TREMEDRAFT_68620"/>
<dbReference type="InterPro" id="IPR040919">
    <property type="entry name" value="Asparaginase_C"/>
</dbReference>
<dbReference type="PANTHER" id="PTHR11707:SF28">
    <property type="entry name" value="60 KDA LYSOPHOSPHOLIPASE"/>
    <property type="match status" value="1"/>
</dbReference>
<evidence type="ECO:0000259" key="3">
    <source>
        <dbReference type="Pfam" id="PF00710"/>
    </source>
</evidence>
<dbReference type="PRINTS" id="PR00139">
    <property type="entry name" value="ASNGLNASE"/>
</dbReference>
<dbReference type="Pfam" id="PF00710">
    <property type="entry name" value="Asparaginase"/>
    <property type="match status" value="1"/>
</dbReference>
<dbReference type="PANTHER" id="PTHR11707">
    <property type="entry name" value="L-ASPARAGINASE"/>
    <property type="match status" value="1"/>
</dbReference>
<dbReference type="Gene3D" id="3.40.50.1170">
    <property type="entry name" value="L-asparaginase, N-terminal domain"/>
    <property type="match status" value="1"/>
</dbReference>
<feature type="active site" evidence="2">
    <location>
        <position position="16"/>
    </location>
</feature>
<dbReference type="EC" id="3.5.1.1" evidence="1"/>
<dbReference type="GO" id="GO:0006528">
    <property type="term" value="P:asparagine metabolic process"/>
    <property type="evidence" value="ECO:0007669"/>
    <property type="project" value="UniProtKB-ARBA"/>
</dbReference>
<dbReference type="Proteomes" id="UP000289152">
    <property type="component" value="Unassembled WGS sequence"/>
</dbReference>
<name>A0A4Q1BNP1_TREME</name>
<dbReference type="InterPro" id="IPR036152">
    <property type="entry name" value="Asp/glu_Ase-like_sf"/>
</dbReference>
<evidence type="ECO:0000313" key="6">
    <source>
        <dbReference type="Proteomes" id="UP000289152"/>
    </source>
</evidence>
<dbReference type="PIRSF" id="PIRSF001220">
    <property type="entry name" value="L-ASNase_gatD"/>
    <property type="match status" value="1"/>
</dbReference>
<dbReference type="AlphaFoldDB" id="A0A4Q1BNP1"/>
<dbReference type="Pfam" id="PF17763">
    <property type="entry name" value="Asparaginase_C"/>
    <property type="match status" value="1"/>
</dbReference>
<dbReference type="InParanoid" id="A0A4Q1BNP1"/>
<feature type="domain" description="L-asparaginase N-terminal" evidence="3">
    <location>
        <begin position="8"/>
        <end position="226"/>
    </location>
</feature>
<reference evidence="5 6" key="1">
    <citation type="submission" date="2016-06" db="EMBL/GenBank/DDBJ databases">
        <title>Evolution of pathogenesis and genome organization in the Tremellales.</title>
        <authorList>
            <person name="Cuomo C."/>
            <person name="Litvintseva A."/>
            <person name="Heitman J."/>
            <person name="Chen Y."/>
            <person name="Sun S."/>
            <person name="Springer D."/>
            <person name="Dromer F."/>
            <person name="Young S."/>
            <person name="Zeng Q."/>
            <person name="Chapman S."/>
            <person name="Gujja S."/>
            <person name="Saif S."/>
            <person name="Birren B."/>
        </authorList>
    </citation>
    <scope>NUCLEOTIDE SEQUENCE [LARGE SCALE GENOMIC DNA]</scope>
    <source>
        <strain evidence="5 6">ATCC 28783</strain>
    </source>
</reference>
<dbReference type="InterPro" id="IPR027473">
    <property type="entry name" value="L-asparaginase_C"/>
</dbReference>
<proteinExistence type="predicted"/>
<comment type="caution">
    <text evidence="5">The sequence shown here is derived from an EMBL/GenBank/DDBJ whole genome shotgun (WGS) entry which is preliminary data.</text>
</comment>
<dbReference type="OrthoDB" id="542841at2759"/>
<keyword evidence="6" id="KW-1185">Reference proteome</keyword>
<dbReference type="FunCoup" id="A0A4Q1BNP1">
    <property type="interactions" value="25"/>
</dbReference>
<dbReference type="InterPro" id="IPR006034">
    <property type="entry name" value="Asparaginase/glutaminase-like"/>
</dbReference>
<dbReference type="InterPro" id="IPR027474">
    <property type="entry name" value="L-asparaginase_N"/>
</dbReference>
<dbReference type="PIRSF" id="PIRSF500176">
    <property type="entry name" value="L_ASNase"/>
    <property type="match status" value="1"/>
</dbReference>
<dbReference type="CDD" id="cd08963">
    <property type="entry name" value="L-asparaginase_I"/>
    <property type="match status" value="1"/>
</dbReference>
<feature type="domain" description="Asparaginase/glutaminase C-terminal" evidence="4">
    <location>
        <begin position="252"/>
        <end position="365"/>
    </location>
</feature>
<dbReference type="STRING" id="5217.A0A4Q1BNP1"/>
<organism evidence="5 6">
    <name type="scientific">Tremella mesenterica</name>
    <name type="common">Jelly fungus</name>
    <dbReference type="NCBI Taxonomy" id="5217"/>
    <lineage>
        <taxon>Eukaryota</taxon>
        <taxon>Fungi</taxon>
        <taxon>Dikarya</taxon>
        <taxon>Basidiomycota</taxon>
        <taxon>Agaricomycotina</taxon>
        <taxon>Tremellomycetes</taxon>
        <taxon>Tremellales</taxon>
        <taxon>Tremellaceae</taxon>
        <taxon>Tremella</taxon>
    </lineage>
</organism>
<sequence length="380" mass="41335">MESKDHTVLIIGTGGTIASDPTPEGLTPLRNDTFFRRIRQHPLLSDSTQDFSSEVFTTIIGRNTLYPQLRTPPLDENGSRVEYEILDLDRHVDSSEMTPSDYNNIASLVYENWDKYDGFVILSGTDTLAYTSSILTFLFINAGKPLVVTGAQIPLSLPRSDGWTNLLDSLLVAGVLPYSGVGVVFHHQVFRGCRATKISPNFFAAFESPCIPTLINLNVKITYSTDLTTRSATPPPPLVHLLTSPAVLSCIIHPGITGTLLSAQIHALPTCKAVILSAYGSGNLPLDPSNGVLKALEDAVGKEILVVVISQCPVPNVYPLYTQGRTLLDIGVLPGNDLTHEAAFAKLLWLVSRDDLNFKDRQKLFEVSIAGEMTNTSNVS</sequence>
<dbReference type="InterPro" id="IPR020827">
    <property type="entry name" value="Asparaginase/glutaminase_AS1"/>
</dbReference>
<dbReference type="PROSITE" id="PS51732">
    <property type="entry name" value="ASN_GLN_ASE_3"/>
    <property type="match status" value="1"/>
</dbReference>
<dbReference type="Gene3D" id="3.40.50.40">
    <property type="match status" value="1"/>
</dbReference>
<evidence type="ECO:0000313" key="5">
    <source>
        <dbReference type="EMBL" id="RXK39370.1"/>
    </source>
</evidence>
<dbReference type="SUPFAM" id="SSF53774">
    <property type="entry name" value="Glutaminase/Asparaginase"/>
    <property type="match status" value="1"/>
</dbReference>
<dbReference type="InterPro" id="IPR041725">
    <property type="entry name" value="L-asparaginase_I"/>
</dbReference>
<dbReference type="SFLD" id="SFLDS00057">
    <property type="entry name" value="Glutaminase/Asparaginase"/>
    <property type="match status" value="1"/>
</dbReference>
<dbReference type="EMBL" id="SDIL01000032">
    <property type="protein sequence ID" value="RXK39370.1"/>
    <property type="molecule type" value="Genomic_DNA"/>
</dbReference>
<protein>
    <recommendedName>
        <fullName evidence="1">asparaginase</fullName>
        <ecNumber evidence="1">3.5.1.1</ecNumber>
    </recommendedName>
</protein>
<gene>
    <name evidence="5" type="ORF">M231_03322</name>
</gene>
<dbReference type="PROSITE" id="PS00144">
    <property type="entry name" value="ASN_GLN_ASE_1"/>
    <property type="match status" value="1"/>
</dbReference>